<accession>A0A410WB45</accession>
<dbReference type="Gene3D" id="3.30.2010.10">
    <property type="entry name" value="Metalloproteases ('zincins'), catalytic domain"/>
    <property type="match status" value="1"/>
</dbReference>
<dbReference type="Proteomes" id="UP000288929">
    <property type="component" value="Chromosome"/>
</dbReference>
<dbReference type="OrthoDB" id="9810445at2"/>
<dbReference type="EMBL" id="CP035299">
    <property type="protein sequence ID" value="QAU53198.1"/>
    <property type="molecule type" value="Genomic_DNA"/>
</dbReference>
<reference evidence="1 2" key="1">
    <citation type="submission" date="2019-01" db="EMBL/GenBank/DDBJ databases">
        <authorList>
            <person name="Ruckert C."/>
            <person name="Busche T."/>
            <person name="Kalinowski J."/>
        </authorList>
    </citation>
    <scope>NUCLEOTIDE SEQUENCE [LARGE SCALE GENOMIC DNA]</scope>
    <source>
        <strain evidence="1 2">136/3</strain>
    </source>
</reference>
<organism evidence="1 2">
    <name type="scientific">Corynebacterium pelargi</name>
    <dbReference type="NCBI Taxonomy" id="1471400"/>
    <lineage>
        <taxon>Bacteria</taxon>
        <taxon>Bacillati</taxon>
        <taxon>Actinomycetota</taxon>
        <taxon>Actinomycetes</taxon>
        <taxon>Mycobacteriales</taxon>
        <taxon>Corynebacteriaceae</taxon>
        <taxon>Corynebacterium</taxon>
    </lineage>
</organism>
<dbReference type="PANTHER" id="PTHR43221">
    <property type="entry name" value="PROTEASE HTPX"/>
    <property type="match status" value="1"/>
</dbReference>
<proteinExistence type="predicted"/>
<evidence type="ECO:0000313" key="2">
    <source>
        <dbReference type="Proteomes" id="UP000288929"/>
    </source>
</evidence>
<keyword evidence="2" id="KW-1185">Reference proteome</keyword>
<evidence type="ECO:0000313" key="1">
    <source>
        <dbReference type="EMBL" id="QAU53198.1"/>
    </source>
</evidence>
<gene>
    <name evidence="1" type="primary">htpX</name>
    <name evidence="1" type="ORF">CPELA_09715</name>
</gene>
<dbReference type="InterPro" id="IPR050083">
    <property type="entry name" value="HtpX_protease"/>
</dbReference>
<name>A0A410WB45_9CORY</name>
<dbReference type="AlphaFoldDB" id="A0A410WB45"/>
<dbReference type="KEGG" id="cpeg:CPELA_09715"/>
<keyword evidence="1" id="KW-0645">Protease</keyword>
<dbReference type="RefSeq" id="WP_128890527.1">
    <property type="nucleotide sequence ID" value="NZ_BMCX01000002.1"/>
</dbReference>
<dbReference type="PANTHER" id="PTHR43221:SF2">
    <property type="entry name" value="PROTEASE HTPX HOMOLOG"/>
    <property type="match status" value="1"/>
</dbReference>
<protein>
    <submittedName>
        <fullName evidence="1">Protease HtpX</fullName>
    </submittedName>
</protein>
<dbReference type="GO" id="GO:0006508">
    <property type="term" value="P:proteolysis"/>
    <property type="evidence" value="ECO:0007669"/>
    <property type="project" value="UniProtKB-KW"/>
</dbReference>
<dbReference type="GO" id="GO:0008233">
    <property type="term" value="F:peptidase activity"/>
    <property type="evidence" value="ECO:0007669"/>
    <property type="project" value="UniProtKB-KW"/>
</dbReference>
<keyword evidence="1" id="KW-0378">Hydrolase</keyword>
<sequence length="264" mass="29485">MRTSDRSYRRHARLISAAVLSAAIFGMILALTVLVFNPLDNDALSLVMLLFFGPLIIWIARRFKQAKARLTYARIDAQQYPDIHQLVQRFSREVELRGFPAAFLITDASTNPCAGELNTRPCVRIGSDFFAGCRENDTPEALEFMVAHQIAHLKAGHTSHWWAMVVSSVRFVPVLNALVARQMEFHADYLAARMSPQGAGLAIGLCQVGKDNFPYLNPEVQYDSGVSSSGFWAWIAKWSSIEVSPSERYARLVDAGLVPQKPEE</sequence>